<dbReference type="Proteomes" id="UP000275727">
    <property type="component" value="Chromosome"/>
</dbReference>
<dbReference type="InterPro" id="IPR011883">
    <property type="entry name" value="PaaD-like"/>
</dbReference>
<evidence type="ECO:0000313" key="6">
    <source>
        <dbReference type="Proteomes" id="UP000276029"/>
    </source>
</evidence>
<proteinExistence type="predicted"/>
<keyword evidence="6" id="KW-1185">Reference proteome</keyword>
<dbReference type="InterPro" id="IPR002744">
    <property type="entry name" value="MIP18-like"/>
</dbReference>
<dbReference type="Pfam" id="PF23451">
    <property type="entry name" value="Zn_ribbon_PaaD"/>
    <property type="match status" value="1"/>
</dbReference>
<feature type="domain" description="MIP18 family-like" evidence="1">
    <location>
        <begin position="6"/>
        <end position="68"/>
    </location>
</feature>
<name>A0AAD1D5D7_SPHMI</name>
<protein>
    <submittedName>
        <fullName evidence="3">Phenylacetic acid degradation protein</fullName>
    </submittedName>
    <submittedName>
        <fullName evidence="4">Ring-1,2-phenylacetyl-CoA epoxidase subunit PaaD</fullName>
    </submittedName>
</protein>
<evidence type="ECO:0000259" key="1">
    <source>
        <dbReference type="Pfam" id="PF01883"/>
    </source>
</evidence>
<sequence length="155" mass="16827">MNDARAIMAVLASVPDPEIPAVSLVDLGIVRDVLTDAEPARVLITPTYTGCPATAYIQLAVREALDAAGMQDVAIETRLSPPWTTAWITEDGREKLRAYGIDPPPASTALNSQPATCPRCGSKQTHEISRFGSTPCKALWQCDSCREPFDRFKCH</sequence>
<accession>A0AAD1D5D7</accession>
<gene>
    <name evidence="3" type="primary">paaD</name>
    <name evidence="4" type="ORF">DFR51_3404</name>
    <name evidence="3" type="ORF">SmB9_08840</name>
</gene>
<dbReference type="Pfam" id="PF01883">
    <property type="entry name" value="FeS_assembly_P"/>
    <property type="match status" value="1"/>
</dbReference>
<dbReference type="InterPro" id="IPR034904">
    <property type="entry name" value="FSCA_dom_sf"/>
</dbReference>
<dbReference type="Proteomes" id="UP000276029">
    <property type="component" value="Unassembled WGS sequence"/>
</dbReference>
<dbReference type="EMBL" id="AP018711">
    <property type="protein sequence ID" value="BBE33226.1"/>
    <property type="molecule type" value="Genomic_DNA"/>
</dbReference>
<dbReference type="RefSeq" id="WP_243445543.1">
    <property type="nucleotide sequence ID" value="NZ_AP018711.1"/>
</dbReference>
<reference evidence="4 6" key="2">
    <citation type="submission" date="2018-10" db="EMBL/GenBank/DDBJ databases">
        <title>Genomic Encyclopedia of Type Strains, Phase IV (KMG-IV): sequencing the most valuable type-strain genomes for metagenomic binning, comparative biology and taxonomic classification.</title>
        <authorList>
            <person name="Goeker M."/>
        </authorList>
    </citation>
    <scope>NUCLEOTIDE SEQUENCE [LARGE SCALE GENOMIC DNA]</scope>
    <source>
        <strain evidence="4 6">DSM 19791</strain>
    </source>
</reference>
<dbReference type="AlphaFoldDB" id="A0AAD1D5D7"/>
<evidence type="ECO:0000259" key="2">
    <source>
        <dbReference type="Pfam" id="PF23451"/>
    </source>
</evidence>
<evidence type="ECO:0000313" key="5">
    <source>
        <dbReference type="Proteomes" id="UP000275727"/>
    </source>
</evidence>
<dbReference type="InterPro" id="IPR056572">
    <property type="entry name" value="Zn_ribbon_PaaD"/>
</dbReference>
<dbReference type="KEGG" id="smic:SmB9_08840"/>
<feature type="domain" description="PaaD zinc beta ribbon" evidence="2">
    <location>
        <begin position="103"/>
        <end position="153"/>
    </location>
</feature>
<dbReference type="PANTHER" id="PTHR42831">
    <property type="entry name" value="FE-S PROTEIN MATURATION AUXILIARY FACTOR YITW"/>
    <property type="match status" value="1"/>
</dbReference>
<dbReference type="InterPro" id="IPR052339">
    <property type="entry name" value="Fe-S_Maturation_MIP18"/>
</dbReference>
<dbReference type="SUPFAM" id="SSF117916">
    <property type="entry name" value="Fe-S cluster assembly (FSCA) domain-like"/>
    <property type="match status" value="1"/>
</dbReference>
<organism evidence="3 5">
    <name type="scientific">Sphingosinicella microcystinivorans</name>
    <dbReference type="NCBI Taxonomy" id="335406"/>
    <lineage>
        <taxon>Bacteria</taxon>
        <taxon>Pseudomonadati</taxon>
        <taxon>Pseudomonadota</taxon>
        <taxon>Alphaproteobacteria</taxon>
        <taxon>Sphingomonadales</taxon>
        <taxon>Sphingosinicellaceae</taxon>
        <taxon>Sphingosinicella</taxon>
    </lineage>
</organism>
<dbReference type="PANTHER" id="PTHR42831:SF3">
    <property type="entry name" value="1,2-PHENYLACETYL-COA EPOXIDASE, SUBUNIT D-RELATED"/>
    <property type="match status" value="1"/>
</dbReference>
<evidence type="ECO:0000313" key="4">
    <source>
        <dbReference type="EMBL" id="RKS85484.1"/>
    </source>
</evidence>
<dbReference type="EMBL" id="RBWX01000011">
    <property type="protein sequence ID" value="RKS85484.1"/>
    <property type="molecule type" value="Genomic_DNA"/>
</dbReference>
<dbReference type="Gene3D" id="3.30.300.130">
    <property type="entry name" value="Fe-S cluster assembly (FSCA)"/>
    <property type="match status" value="1"/>
</dbReference>
<dbReference type="NCBIfam" id="TIGR02159">
    <property type="entry name" value="PA_CoA_Oxy4"/>
    <property type="match status" value="1"/>
</dbReference>
<reference evidence="3 5" key="1">
    <citation type="submission" date="2018-06" db="EMBL/GenBank/DDBJ databases">
        <title>Complete Genome Sequence of the Microcystin-Degrading Bacterium Sphingosinicella microcystinivorans Strain B-9.</title>
        <authorList>
            <person name="Jin H."/>
            <person name="Nishizawa T."/>
            <person name="Guo Y."/>
            <person name="Nishizawa A."/>
            <person name="Park H."/>
            <person name="Kato H."/>
            <person name="Tsuji K."/>
            <person name="Harada K."/>
        </authorList>
    </citation>
    <scope>NUCLEOTIDE SEQUENCE [LARGE SCALE GENOMIC DNA]</scope>
    <source>
        <strain evidence="3 5">B9</strain>
    </source>
</reference>
<evidence type="ECO:0000313" key="3">
    <source>
        <dbReference type="EMBL" id="BBE33226.1"/>
    </source>
</evidence>